<accession>A0A0L8FLJ8</accession>
<dbReference type="EMBL" id="KQ429178">
    <property type="protein sequence ID" value="KOF65559.1"/>
    <property type="molecule type" value="Genomic_DNA"/>
</dbReference>
<organism evidence="1">
    <name type="scientific">Octopus bimaculoides</name>
    <name type="common">California two-spotted octopus</name>
    <dbReference type="NCBI Taxonomy" id="37653"/>
    <lineage>
        <taxon>Eukaryota</taxon>
        <taxon>Metazoa</taxon>
        <taxon>Spiralia</taxon>
        <taxon>Lophotrochozoa</taxon>
        <taxon>Mollusca</taxon>
        <taxon>Cephalopoda</taxon>
        <taxon>Coleoidea</taxon>
        <taxon>Octopodiformes</taxon>
        <taxon>Octopoda</taxon>
        <taxon>Incirrata</taxon>
        <taxon>Octopodidae</taxon>
        <taxon>Octopus</taxon>
    </lineage>
</organism>
<protein>
    <submittedName>
        <fullName evidence="1">Uncharacterized protein</fullName>
    </submittedName>
</protein>
<name>A0A0L8FLJ8_OCTBM</name>
<sequence length="114" mass="12723">MKESEKLITKESNILKLTPPEELSANVLKRTVTFKTMKTATRKIEICADRSHRGMYKGIEKIYNIRYEEEIRHCGGVLHNGGGSNKALRRGNKDRGMGALAFVLRQTCGQGVSG</sequence>
<proteinExistence type="predicted"/>
<dbReference type="AlphaFoldDB" id="A0A0L8FLJ8"/>
<reference evidence="1" key="1">
    <citation type="submission" date="2015-07" db="EMBL/GenBank/DDBJ databases">
        <title>MeaNS - Measles Nucleotide Surveillance Program.</title>
        <authorList>
            <person name="Tran T."/>
            <person name="Druce J."/>
        </authorList>
    </citation>
    <scope>NUCLEOTIDE SEQUENCE</scope>
    <source>
        <strain evidence="1">UCB-OBI-ISO-001</strain>
        <tissue evidence="1">Gonad</tissue>
    </source>
</reference>
<evidence type="ECO:0000313" key="1">
    <source>
        <dbReference type="EMBL" id="KOF65559.1"/>
    </source>
</evidence>
<gene>
    <name evidence="1" type="ORF">OCBIM_22015176mg</name>
</gene>